<comment type="caution">
    <text evidence="2">The sequence shown here is derived from an EMBL/GenBank/DDBJ whole genome shotgun (WGS) entry which is preliminary data.</text>
</comment>
<reference evidence="2 3" key="1">
    <citation type="journal article" date="2015" name="Nature">
        <title>rRNA introns, odd ribosomes, and small enigmatic genomes across a large radiation of phyla.</title>
        <authorList>
            <person name="Brown C.T."/>
            <person name="Hug L.A."/>
            <person name="Thomas B.C."/>
            <person name="Sharon I."/>
            <person name="Castelle C.J."/>
            <person name="Singh A."/>
            <person name="Wilkins M.J."/>
            <person name="Williams K.H."/>
            <person name="Banfield J.F."/>
        </authorList>
    </citation>
    <scope>NUCLEOTIDE SEQUENCE [LARGE SCALE GENOMIC DNA]</scope>
</reference>
<feature type="region of interest" description="Disordered" evidence="1">
    <location>
        <begin position="343"/>
        <end position="379"/>
    </location>
</feature>
<sequence length="707" mass="78885">MAWYHEEPLPQDEVAGTTYLVMECGLGGQDGLPAWKQAVLDKASLMVSVALAATMQALCRAFTIVVRSQDTGETMEVSWPWQAPAGSWVVDSAVLTFPVGEKQARQAKDLLSQETKPYGYRNAYRIVSLNGCTLTVEIARLMWRATREGADGKKESVMRRTETELTAATGDWNARDTKVQRQFSPIDAKTGLQALINSYLQPPELMALPSTLRPGVCQEAAQQVMSCVGLVNSPRVREPVTFPTVANRDPAVHRAAWEAAVSDMVSDLRPLARRPKREVFPGEYAADDPAGDRLVIVDPRWSAVMASRPPKPMPIRFVSADAVRVVWGHADFPIDVSKPDRHRGTLRESLQVRADRLRPQGMGDESTPRSERQRRRHNRRVNALAAKSATRALAFYARLPLLDAPELLAIADGRQGSAGSRGRGLDFNLMPMALHDAGTSAKERKGDMPVLLRFSREQLAVFFRDDIRIAWSNLVRKNGEWRLQLTLEVSYPKRTEFRRVLGVTFGLNHIATWILMDNSGAVLETGAFSPNEQLRAFLQEKGTMERDQKDGRWVGDHGFARRLEGVAHRVANQLVELALTHKAVLAIHDIDWVDKRGGESPENLVFSAWNYGQLRRYLEYKGKVAGLGPPFFAHDFAVKYACHACGACRKAGQKPENATTWVHWPDRTFHCTKCGAETALTGQLMAERAARLSLPYHQKLWAKEAGR</sequence>
<accession>A0A0G1YGS1</accession>
<evidence type="ECO:0000313" key="3">
    <source>
        <dbReference type="Proteomes" id="UP000033870"/>
    </source>
</evidence>
<dbReference type="AlphaFoldDB" id="A0A0G1YGS1"/>
<evidence type="ECO:0000313" key="2">
    <source>
        <dbReference type="EMBL" id="KKW42441.1"/>
    </source>
</evidence>
<organism evidence="2 3">
    <name type="scientific">Candidatus Magasanikbacteria bacterium GW2011_GWA2_56_11</name>
    <dbReference type="NCBI Taxonomy" id="1619044"/>
    <lineage>
        <taxon>Bacteria</taxon>
        <taxon>Candidatus Magasanikiibacteriota</taxon>
    </lineage>
</organism>
<gene>
    <name evidence="2" type="ORF">UY92_C0006G0002</name>
</gene>
<dbReference type="Proteomes" id="UP000033870">
    <property type="component" value="Unassembled WGS sequence"/>
</dbReference>
<evidence type="ECO:0008006" key="4">
    <source>
        <dbReference type="Google" id="ProtNLM"/>
    </source>
</evidence>
<evidence type="ECO:0000256" key="1">
    <source>
        <dbReference type="SAM" id="MobiDB-lite"/>
    </source>
</evidence>
<proteinExistence type="predicted"/>
<name>A0A0G1YGS1_9BACT</name>
<protein>
    <recommendedName>
        <fullName evidence="4">Transposase</fullName>
    </recommendedName>
</protein>
<dbReference type="EMBL" id="LCRX01000006">
    <property type="protein sequence ID" value="KKW42441.1"/>
    <property type="molecule type" value="Genomic_DNA"/>
</dbReference>